<gene>
    <name evidence="3" type="ORF">SAMN05444352_12649</name>
</gene>
<protein>
    <recommendedName>
        <fullName evidence="2">CAAX prenyl protease 2/Lysostaphin resistance protein A-like domain-containing protein</fullName>
    </recommendedName>
</protein>
<dbReference type="Proteomes" id="UP000198407">
    <property type="component" value="Unassembled WGS sequence"/>
</dbReference>
<feature type="transmembrane region" description="Helical" evidence="1">
    <location>
        <begin position="111"/>
        <end position="129"/>
    </location>
</feature>
<name>A0A239KGE2_9PSED</name>
<accession>A0A239KGE2</accession>
<dbReference type="STRING" id="1215104.GCA_000730585_01299"/>
<sequence>MLEEGLSRLATYLLHITPGLALCALWFWLTPRSRSGLRILILLLAFVLARDAMTPTGLWALDGQVRIGFIANPLVLAALGVMSLGLIAVLSRLAPELWALIVWRKGHLPNGLALGLLAGCAIGLALRLYQGSAFAGFDGWLAGMVVLAYGGNALEEVLFRGVLQGWLERHTTPLRAALNSAVAFAACHVFLAATVTQAGWPVLAFTLIEGLACALLRMRYGVIAAIVAHGTAILLIAVPYAQR</sequence>
<keyword evidence="1" id="KW-0812">Transmembrane</keyword>
<dbReference type="GO" id="GO:0004175">
    <property type="term" value="F:endopeptidase activity"/>
    <property type="evidence" value="ECO:0007669"/>
    <property type="project" value="UniProtKB-ARBA"/>
</dbReference>
<feature type="transmembrane region" description="Helical" evidence="1">
    <location>
        <begin position="135"/>
        <end position="155"/>
    </location>
</feature>
<keyword evidence="4" id="KW-1185">Reference proteome</keyword>
<dbReference type="Pfam" id="PF02517">
    <property type="entry name" value="Rce1-like"/>
    <property type="match status" value="1"/>
</dbReference>
<feature type="domain" description="CAAX prenyl protease 2/Lysostaphin resistance protein A-like" evidence="2">
    <location>
        <begin position="140"/>
        <end position="231"/>
    </location>
</feature>
<dbReference type="AlphaFoldDB" id="A0A239KGE2"/>
<proteinExistence type="predicted"/>
<dbReference type="GO" id="GO:0080120">
    <property type="term" value="P:CAAX-box protein maturation"/>
    <property type="evidence" value="ECO:0007669"/>
    <property type="project" value="UniProtKB-ARBA"/>
</dbReference>
<dbReference type="RefSeq" id="WP_042128142.1">
    <property type="nucleotide sequence ID" value="NZ_FZOL01000026.1"/>
</dbReference>
<feature type="transmembrane region" description="Helical" evidence="1">
    <location>
        <begin position="67"/>
        <end position="90"/>
    </location>
</feature>
<evidence type="ECO:0000259" key="2">
    <source>
        <dbReference type="Pfam" id="PF02517"/>
    </source>
</evidence>
<dbReference type="EMBL" id="FZOL01000026">
    <property type="protein sequence ID" value="SNT16204.1"/>
    <property type="molecule type" value="Genomic_DNA"/>
</dbReference>
<evidence type="ECO:0000313" key="4">
    <source>
        <dbReference type="Proteomes" id="UP000198407"/>
    </source>
</evidence>
<feature type="transmembrane region" description="Helical" evidence="1">
    <location>
        <begin position="220"/>
        <end position="241"/>
    </location>
</feature>
<feature type="transmembrane region" description="Helical" evidence="1">
    <location>
        <begin position="176"/>
        <end position="200"/>
    </location>
</feature>
<keyword evidence="1" id="KW-1133">Transmembrane helix</keyword>
<reference evidence="4" key="1">
    <citation type="submission" date="2017-06" db="EMBL/GenBank/DDBJ databases">
        <authorList>
            <person name="Varghese N."/>
            <person name="Submissions S."/>
        </authorList>
    </citation>
    <scope>NUCLEOTIDE SEQUENCE [LARGE SCALE GENOMIC DNA]</scope>
    <source>
        <strain evidence="4">DSM 22348</strain>
    </source>
</reference>
<evidence type="ECO:0000256" key="1">
    <source>
        <dbReference type="SAM" id="Phobius"/>
    </source>
</evidence>
<keyword evidence="1" id="KW-0472">Membrane</keyword>
<organism evidence="3 4">
    <name type="scientific">Pseudomonas japonica</name>
    <dbReference type="NCBI Taxonomy" id="256466"/>
    <lineage>
        <taxon>Bacteria</taxon>
        <taxon>Pseudomonadati</taxon>
        <taxon>Pseudomonadota</taxon>
        <taxon>Gammaproteobacteria</taxon>
        <taxon>Pseudomonadales</taxon>
        <taxon>Pseudomonadaceae</taxon>
        <taxon>Pseudomonas</taxon>
    </lineage>
</organism>
<feature type="transmembrane region" description="Helical" evidence="1">
    <location>
        <begin position="41"/>
        <end position="61"/>
    </location>
</feature>
<dbReference type="InterPro" id="IPR003675">
    <property type="entry name" value="Rce1/LyrA-like_dom"/>
</dbReference>
<dbReference type="OrthoDB" id="118729at2"/>
<evidence type="ECO:0000313" key="3">
    <source>
        <dbReference type="EMBL" id="SNT16204.1"/>
    </source>
</evidence>
<feature type="transmembrane region" description="Helical" evidence="1">
    <location>
        <begin position="12"/>
        <end position="29"/>
    </location>
</feature>